<dbReference type="InterPro" id="IPR040976">
    <property type="entry name" value="Pkinase_fungal"/>
</dbReference>
<dbReference type="EMBL" id="JAACJM010000079">
    <property type="protein sequence ID" value="KAF5349779.1"/>
    <property type="molecule type" value="Genomic_DNA"/>
</dbReference>
<feature type="region of interest" description="Disordered" evidence="1">
    <location>
        <begin position="100"/>
        <end position="162"/>
    </location>
</feature>
<dbReference type="InterPro" id="IPR011009">
    <property type="entry name" value="Kinase-like_dom_sf"/>
</dbReference>
<dbReference type="Proteomes" id="UP000559256">
    <property type="component" value="Unassembled WGS sequence"/>
</dbReference>
<feature type="region of interest" description="Disordered" evidence="1">
    <location>
        <begin position="1"/>
        <end position="25"/>
    </location>
</feature>
<dbReference type="Gene3D" id="1.10.510.10">
    <property type="entry name" value="Transferase(Phosphotransferase) domain 1"/>
    <property type="match status" value="1"/>
</dbReference>
<feature type="compositionally biased region" description="Basic and acidic residues" evidence="1">
    <location>
        <begin position="131"/>
        <end position="150"/>
    </location>
</feature>
<proteinExistence type="predicted"/>
<dbReference type="Pfam" id="PF17667">
    <property type="entry name" value="Pkinase_fungal"/>
    <property type="match status" value="1"/>
</dbReference>
<feature type="compositionally biased region" description="Low complexity" evidence="1">
    <location>
        <begin position="293"/>
        <end position="303"/>
    </location>
</feature>
<evidence type="ECO:0000313" key="4">
    <source>
        <dbReference type="Proteomes" id="UP000559256"/>
    </source>
</evidence>
<evidence type="ECO:0000259" key="2">
    <source>
        <dbReference type="Pfam" id="PF17667"/>
    </source>
</evidence>
<feature type="domain" description="Fungal-type protein kinase" evidence="2">
    <location>
        <begin position="463"/>
        <end position="665"/>
    </location>
</feature>
<evidence type="ECO:0000256" key="1">
    <source>
        <dbReference type="SAM" id="MobiDB-lite"/>
    </source>
</evidence>
<dbReference type="OrthoDB" id="5569250at2759"/>
<name>A0A8H5CYQ3_9AGAR</name>
<evidence type="ECO:0000313" key="3">
    <source>
        <dbReference type="EMBL" id="KAF5349779.1"/>
    </source>
</evidence>
<gene>
    <name evidence="3" type="ORF">D9758_010222</name>
</gene>
<feature type="compositionally biased region" description="Polar residues" evidence="1">
    <location>
        <begin position="14"/>
        <end position="25"/>
    </location>
</feature>
<comment type="caution">
    <text evidence="3">The sequence shown here is derived from an EMBL/GenBank/DDBJ whole genome shotgun (WGS) entry which is preliminary data.</text>
</comment>
<organism evidence="3 4">
    <name type="scientific">Tetrapyrgos nigripes</name>
    <dbReference type="NCBI Taxonomy" id="182062"/>
    <lineage>
        <taxon>Eukaryota</taxon>
        <taxon>Fungi</taxon>
        <taxon>Dikarya</taxon>
        <taxon>Basidiomycota</taxon>
        <taxon>Agaricomycotina</taxon>
        <taxon>Agaricomycetes</taxon>
        <taxon>Agaricomycetidae</taxon>
        <taxon>Agaricales</taxon>
        <taxon>Marasmiineae</taxon>
        <taxon>Marasmiaceae</taxon>
        <taxon>Tetrapyrgos</taxon>
    </lineage>
</organism>
<reference evidence="3 4" key="1">
    <citation type="journal article" date="2020" name="ISME J.">
        <title>Uncovering the hidden diversity of litter-decomposition mechanisms in mushroom-forming fungi.</title>
        <authorList>
            <person name="Floudas D."/>
            <person name="Bentzer J."/>
            <person name="Ahren D."/>
            <person name="Johansson T."/>
            <person name="Persson P."/>
            <person name="Tunlid A."/>
        </authorList>
    </citation>
    <scope>NUCLEOTIDE SEQUENCE [LARGE SCALE GENOMIC DNA]</scope>
    <source>
        <strain evidence="3 4">CBS 291.85</strain>
    </source>
</reference>
<dbReference type="PANTHER" id="PTHR38248:SF2">
    <property type="entry name" value="FUNK1 11"/>
    <property type="match status" value="1"/>
</dbReference>
<feature type="compositionally biased region" description="Basic and acidic residues" evidence="1">
    <location>
        <begin position="100"/>
        <end position="113"/>
    </location>
</feature>
<dbReference type="AlphaFoldDB" id="A0A8H5CYQ3"/>
<sequence>MSSLNRITERPEVINSTPLSKGMASKTNIAKDTHRVEDLHPWLQQDLDNRRHLTIHDFIKVIFGLTDDKLKELKDEMDKVMSDPDFQASWKKFSDLVKAPKEERKKGGSKEKEVEEEVAAQVVDEPEVVTVEEKLEEKRVDNGGQGDKERKGKGKEKKKTTNEDHLYAPLVEMSNKAATLMFNEDPSFKWFNGSEKYMYGSYAQRKLDFDALLVLHDQDGKAKELSDQLFKQMKIYWPMLLYFAELKYGSGNALDCGSALGVSGKSPNSEEPPAGSKTGSKRKRDAVLSQDMSRSLSRASSSRPYTPDGSSKKRKTDSGAVRVRQVALDKMDLLVQCAGYALEMLSRGILRYHALGLAFDGTSFQCCYYDRSAIVLSKPIDLAKKEDHLLLLLVVLNKLKVPKPFVSPIPISVQLKSFPVWNQSTANTMTTDWLASGQKTGKTGVPHDESGRNAFHGCKLSLDEDTELKLGEIIHRSHSIIGRGTPVLHAKCLKGRWGNAGDDVVVKISFVSKGRLSEAKFMDLAKAKAVGEHAWALEHLPEILSAYEYPVDEDSPEFRLSKFKPVNEADFTYELRILRILVLRPLKPITQLDDPKDFAQVFYDILQIHRWLVDHAKVLHRDISQNNIMYCVKDGKVHGVLNDFDLASKLPMSRSHSSQTRSGTTLRASNVMLILFANYDKAKEDGNAQKKGIQKVDNCYKVWFEGMDEQVADSKRCALDGVPKLRPFFSSLEQSILQLSVFIRSGHNEAYKYITQRRLNQFIRSGHNEAHIYITQRHLNQQEEEEVVDEDYEEEEVTLDEHTLNGHVTYDKFRAPMSKFRGKRLITRYRKPLDLVPADYRS</sequence>
<feature type="region of interest" description="Disordered" evidence="1">
    <location>
        <begin position="262"/>
        <end position="318"/>
    </location>
</feature>
<keyword evidence="4" id="KW-1185">Reference proteome</keyword>
<dbReference type="PANTHER" id="PTHR38248">
    <property type="entry name" value="FUNK1 6"/>
    <property type="match status" value="1"/>
</dbReference>
<dbReference type="SUPFAM" id="SSF56112">
    <property type="entry name" value="Protein kinase-like (PK-like)"/>
    <property type="match status" value="1"/>
</dbReference>
<protein>
    <recommendedName>
        <fullName evidence="2">Fungal-type protein kinase domain-containing protein</fullName>
    </recommendedName>
</protein>
<accession>A0A8H5CYQ3</accession>